<sequence>MTPPQPDADPGTDPGAEAARRRERRAAVRAHHPDAGGDPDALQAALHEIDERYARSAARSTGPTGTTGAAGPGRPEVVVGRRLATRVRAVVSPYVTGPVAERVRVLRERIPAGWPGHRRLIDVGERRERP</sequence>
<feature type="region of interest" description="Disordered" evidence="1">
    <location>
        <begin position="1"/>
        <end position="40"/>
    </location>
</feature>
<dbReference type="EMBL" id="BAAAMY010000001">
    <property type="protein sequence ID" value="GAA1906578.1"/>
    <property type="molecule type" value="Genomic_DNA"/>
</dbReference>
<reference evidence="3" key="1">
    <citation type="journal article" date="2019" name="Int. J. Syst. Evol. Microbiol.">
        <title>The Global Catalogue of Microorganisms (GCM) 10K type strain sequencing project: providing services to taxonomists for standard genome sequencing and annotation.</title>
        <authorList>
            <consortium name="The Broad Institute Genomics Platform"/>
            <consortium name="The Broad Institute Genome Sequencing Center for Infectious Disease"/>
            <person name="Wu L."/>
            <person name="Ma J."/>
        </authorList>
    </citation>
    <scope>NUCLEOTIDE SEQUENCE [LARGE SCALE GENOMIC DNA]</scope>
    <source>
        <strain evidence="3">JCM 14046</strain>
    </source>
</reference>
<feature type="compositionally biased region" description="Basic residues" evidence="1">
    <location>
        <begin position="21"/>
        <end position="30"/>
    </location>
</feature>
<gene>
    <name evidence="2" type="ORF">GCM10009737_04210</name>
</gene>
<evidence type="ECO:0000313" key="3">
    <source>
        <dbReference type="Proteomes" id="UP001501612"/>
    </source>
</evidence>
<evidence type="ECO:0000313" key="2">
    <source>
        <dbReference type="EMBL" id="GAA1906578.1"/>
    </source>
</evidence>
<comment type="caution">
    <text evidence="2">The sequence shown here is derived from an EMBL/GenBank/DDBJ whole genome shotgun (WGS) entry which is preliminary data.</text>
</comment>
<feature type="compositionally biased region" description="Low complexity" evidence="1">
    <location>
        <begin position="56"/>
        <end position="75"/>
    </location>
</feature>
<dbReference type="Proteomes" id="UP001501612">
    <property type="component" value="Unassembled WGS sequence"/>
</dbReference>
<organism evidence="2 3">
    <name type="scientific">Nocardioides lentus</name>
    <dbReference type="NCBI Taxonomy" id="338077"/>
    <lineage>
        <taxon>Bacteria</taxon>
        <taxon>Bacillati</taxon>
        <taxon>Actinomycetota</taxon>
        <taxon>Actinomycetes</taxon>
        <taxon>Propionibacteriales</taxon>
        <taxon>Nocardioidaceae</taxon>
        <taxon>Nocardioides</taxon>
    </lineage>
</organism>
<name>A0ABP5A847_9ACTN</name>
<accession>A0ABP5A847</accession>
<proteinExistence type="predicted"/>
<keyword evidence="3" id="KW-1185">Reference proteome</keyword>
<dbReference type="RefSeq" id="WP_344003019.1">
    <property type="nucleotide sequence ID" value="NZ_BAAAMY010000001.1"/>
</dbReference>
<feature type="region of interest" description="Disordered" evidence="1">
    <location>
        <begin position="53"/>
        <end position="76"/>
    </location>
</feature>
<protein>
    <recommendedName>
        <fullName evidence="4">Molecular chaperone DnaJ</fullName>
    </recommendedName>
</protein>
<evidence type="ECO:0000256" key="1">
    <source>
        <dbReference type="SAM" id="MobiDB-lite"/>
    </source>
</evidence>
<evidence type="ECO:0008006" key="4">
    <source>
        <dbReference type="Google" id="ProtNLM"/>
    </source>
</evidence>